<dbReference type="PROSITE" id="PS50217">
    <property type="entry name" value="BZIP"/>
    <property type="match status" value="1"/>
</dbReference>
<dbReference type="AlphaFoldDB" id="A0A8J7NTP2"/>
<keyword evidence="9" id="KW-1185">Reference proteome</keyword>
<feature type="non-terminal residue" evidence="8">
    <location>
        <position position="1"/>
    </location>
</feature>
<feature type="compositionally biased region" description="Low complexity" evidence="6">
    <location>
        <begin position="9"/>
        <end position="25"/>
    </location>
</feature>
<dbReference type="GO" id="GO:0003677">
    <property type="term" value="F:DNA binding"/>
    <property type="evidence" value="ECO:0007669"/>
    <property type="project" value="UniProtKB-KW"/>
</dbReference>
<accession>A0A8J7NTP2</accession>
<dbReference type="PROSITE" id="PS00036">
    <property type="entry name" value="BZIP_BASIC"/>
    <property type="match status" value="1"/>
</dbReference>
<feature type="region of interest" description="Disordered" evidence="6">
    <location>
        <begin position="488"/>
        <end position="533"/>
    </location>
</feature>
<dbReference type="FunFam" id="1.20.5.170:FF:000025">
    <property type="entry name" value="nuclear factor interleukin-3-regulated protein-like"/>
    <property type="match status" value="1"/>
</dbReference>
<feature type="compositionally biased region" description="Basic and acidic residues" evidence="6">
    <location>
        <begin position="177"/>
        <end position="194"/>
    </location>
</feature>
<dbReference type="SMART" id="SM00338">
    <property type="entry name" value="BRLZ"/>
    <property type="match status" value="1"/>
</dbReference>
<dbReference type="InterPro" id="IPR047106">
    <property type="entry name" value="NFIL3-like_bZIP"/>
</dbReference>
<evidence type="ECO:0000256" key="1">
    <source>
        <dbReference type="ARBA" id="ARBA00006079"/>
    </source>
</evidence>
<feature type="non-terminal residue" evidence="8">
    <location>
        <position position="533"/>
    </location>
</feature>
<dbReference type="GO" id="GO:0003700">
    <property type="term" value="F:DNA-binding transcription factor activity"/>
    <property type="evidence" value="ECO:0007669"/>
    <property type="project" value="InterPro"/>
</dbReference>
<feature type="region of interest" description="Disordered" evidence="6">
    <location>
        <begin position="1"/>
        <end position="38"/>
    </location>
</feature>
<name>A0A8J7NTP2_ATRSP</name>
<keyword evidence="5" id="KW-0539">Nucleus</keyword>
<evidence type="ECO:0000256" key="5">
    <source>
        <dbReference type="ARBA" id="ARBA00023242"/>
    </source>
</evidence>
<feature type="compositionally biased region" description="Basic and acidic residues" evidence="6">
    <location>
        <begin position="382"/>
        <end position="392"/>
    </location>
</feature>
<feature type="compositionally biased region" description="Basic and acidic residues" evidence="6">
    <location>
        <begin position="307"/>
        <end position="319"/>
    </location>
</feature>
<dbReference type="CDD" id="cd14694">
    <property type="entry name" value="bZIP_NFIL3"/>
    <property type="match status" value="1"/>
</dbReference>
<reference evidence="8" key="1">
    <citation type="journal article" date="2021" name="Cell">
        <title>Tracing the genetic footprints of vertebrate landing in non-teleost ray-finned fishes.</title>
        <authorList>
            <person name="Bi X."/>
            <person name="Wang K."/>
            <person name="Yang L."/>
            <person name="Pan H."/>
            <person name="Jiang H."/>
            <person name="Wei Q."/>
            <person name="Fang M."/>
            <person name="Yu H."/>
            <person name="Zhu C."/>
            <person name="Cai Y."/>
            <person name="He Y."/>
            <person name="Gan X."/>
            <person name="Zeng H."/>
            <person name="Yu D."/>
            <person name="Zhu Y."/>
            <person name="Jiang H."/>
            <person name="Qiu Q."/>
            <person name="Yang H."/>
            <person name="Zhang Y.E."/>
            <person name="Wang W."/>
            <person name="Zhu M."/>
            <person name="He S."/>
            <person name="Zhang G."/>
        </authorList>
    </citation>
    <scope>NUCLEOTIDE SEQUENCE</scope>
    <source>
        <strain evidence="8">Allg_001</strain>
    </source>
</reference>
<keyword evidence="3" id="KW-0238">DNA-binding</keyword>
<proteinExistence type="inferred from homology"/>
<evidence type="ECO:0000256" key="3">
    <source>
        <dbReference type="ARBA" id="ARBA00023125"/>
    </source>
</evidence>
<evidence type="ECO:0000256" key="4">
    <source>
        <dbReference type="ARBA" id="ARBA00023163"/>
    </source>
</evidence>
<comment type="caution">
    <text evidence="8">The sequence shown here is derived from an EMBL/GenBank/DDBJ whole genome shotgun (WGS) entry which is preliminary data.</text>
</comment>
<feature type="compositionally biased region" description="Polar residues" evidence="6">
    <location>
        <begin position="488"/>
        <end position="500"/>
    </location>
</feature>
<evidence type="ECO:0000313" key="8">
    <source>
        <dbReference type="EMBL" id="MBN3318130.1"/>
    </source>
</evidence>
<evidence type="ECO:0000259" key="7">
    <source>
        <dbReference type="PROSITE" id="PS50217"/>
    </source>
</evidence>
<dbReference type="SUPFAM" id="SSF57959">
    <property type="entry name" value="Leucine zipper domain"/>
    <property type="match status" value="1"/>
</dbReference>
<evidence type="ECO:0000256" key="2">
    <source>
        <dbReference type="ARBA" id="ARBA00023015"/>
    </source>
</evidence>
<dbReference type="GO" id="GO:0007623">
    <property type="term" value="P:circadian rhythm"/>
    <property type="evidence" value="ECO:0007669"/>
    <property type="project" value="TreeGrafter"/>
</dbReference>
<dbReference type="EMBL" id="JAAWVO010038431">
    <property type="protein sequence ID" value="MBN3318130.1"/>
    <property type="molecule type" value="Genomic_DNA"/>
</dbReference>
<dbReference type="InterPro" id="IPR047229">
    <property type="entry name" value="NFIL3-like"/>
</dbReference>
<gene>
    <name evidence="8" type="primary">Nfil3_1</name>
    <name evidence="8" type="ORF">GTO95_0014731</name>
</gene>
<evidence type="ECO:0000256" key="6">
    <source>
        <dbReference type="SAM" id="MobiDB-lite"/>
    </source>
</evidence>
<feature type="region of interest" description="Disordered" evidence="6">
    <location>
        <begin position="306"/>
        <end position="441"/>
    </location>
</feature>
<dbReference type="InterPro" id="IPR046347">
    <property type="entry name" value="bZIP_sf"/>
</dbReference>
<feature type="region of interest" description="Disordered" evidence="6">
    <location>
        <begin position="138"/>
        <end position="196"/>
    </location>
</feature>
<dbReference type="InterPro" id="IPR004827">
    <property type="entry name" value="bZIP"/>
</dbReference>
<feature type="region of interest" description="Disordered" evidence="6">
    <location>
        <begin position="256"/>
        <end position="293"/>
    </location>
</feature>
<keyword evidence="2" id="KW-0805">Transcription regulation</keyword>
<keyword evidence="4" id="KW-0804">Transcription</keyword>
<evidence type="ECO:0000313" key="9">
    <source>
        <dbReference type="Proteomes" id="UP000736164"/>
    </source>
</evidence>
<comment type="similarity">
    <text evidence="1">Belongs to the bZIP family. NFIL3 subfamily.</text>
</comment>
<dbReference type="Gene3D" id="1.20.5.170">
    <property type="match status" value="1"/>
</dbReference>
<dbReference type="Pfam" id="PF07716">
    <property type="entry name" value="bZIP_2"/>
    <property type="match status" value="1"/>
</dbReference>
<protein>
    <submittedName>
        <fullName evidence="8">NFIL3 protein</fullName>
    </submittedName>
</protein>
<dbReference type="GO" id="GO:0005634">
    <property type="term" value="C:nucleus"/>
    <property type="evidence" value="ECO:0007669"/>
    <property type="project" value="TreeGrafter"/>
</dbReference>
<feature type="compositionally biased region" description="Basic and acidic residues" evidence="6">
    <location>
        <begin position="508"/>
        <end position="525"/>
    </location>
</feature>
<organism evidence="8 9">
    <name type="scientific">Atractosteus spatula</name>
    <name type="common">Alligator gar</name>
    <name type="synonym">Lepisosteus spatula</name>
    <dbReference type="NCBI Taxonomy" id="7917"/>
    <lineage>
        <taxon>Eukaryota</taxon>
        <taxon>Metazoa</taxon>
        <taxon>Chordata</taxon>
        <taxon>Craniata</taxon>
        <taxon>Vertebrata</taxon>
        <taxon>Euteleostomi</taxon>
        <taxon>Actinopterygii</taxon>
        <taxon>Neopterygii</taxon>
        <taxon>Holostei</taxon>
        <taxon>Semionotiformes</taxon>
        <taxon>Lepisosteidae</taxon>
        <taxon>Atractosteus</taxon>
    </lineage>
</organism>
<feature type="compositionally biased region" description="Polar residues" evidence="6">
    <location>
        <begin position="138"/>
        <end position="156"/>
    </location>
</feature>
<dbReference type="PANTHER" id="PTHR15284:SF4">
    <property type="entry name" value="E4 BINDING PROTEIN 4-2"/>
    <property type="match status" value="1"/>
</dbReference>
<feature type="compositionally biased region" description="Polar residues" evidence="6">
    <location>
        <begin position="423"/>
        <end position="437"/>
    </location>
</feature>
<sequence>MENLNSQDSLGISESFSPFSSSLPSARPARILKPKPNMTCRRKREFISEEKKDASYWEKRRKNNEAAKRSREKRRLNDMVLENRVLALNEENVRLKTELLQLKLRFGLISTASYMEKSQQIGGNSVNHYFSSGYSSGSQVMVNSDSSEAEQSSRGDGNTPLAKYSPRGSLSDMSDGSSRDSPEPMTYEVKHESSSMDINTLEQENTQMMFHSLGSHHQEIDSVMDYHQEPASLPSANLAPQRSVILYRSSSTSYPVESQRTQEVEQQHTLASHVPQVGGNPTKPESSEPITEGTHQLKTLDSTYEFSTEHQQHRNHQLEDLGPDSYAPDLLNSNEESDLSSYHPSYLNSQDEEPPVLTYEGGPSSETYYQERSAKDSSSSDGDPRSSDKDASTDDESPFSSSCSEAGGYHRLSSHPVSPAHPYSTSQNPGEGQTEVKTTALPHKLRLKYRALSNGGNSQYDTSATMVCSPVLPQHPYLALTHVNQQTSNSSISARESQTPMGFCKPASQDREQKEAGKKETERRVNSRNKRRD</sequence>
<feature type="domain" description="BZIP" evidence="7">
    <location>
        <begin position="53"/>
        <end position="103"/>
    </location>
</feature>
<dbReference type="Proteomes" id="UP000736164">
    <property type="component" value="Unassembled WGS sequence"/>
</dbReference>
<dbReference type="PANTHER" id="PTHR15284">
    <property type="entry name" value="NUCLEAR FACTOR INTERLEUKIN-3-REGULATED PROTEIN"/>
    <property type="match status" value="1"/>
</dbReference>